<organism evidence="1 2">
    <name type="scientific">Rattus norvegicus</name>
    <name type="common">Rat</name>
    <dbReference type="NCBI Taxonomy" id="10116"/>
    <lineage>
        <taxon>Eukaryota</taxon>
        <taxon>Metazoa</taxon>
        <taxon>Chordata</taxon>
        <taxon>Craniata</taxon>
        <taxon>Vertebrata</taxon>
        <taxon>Euteleostomi</taxon>
        <taxon>Mammalia</taxon>
        <taxon>Eutheria</taxon>
        <taxon>Euarchontoglires</taxon>
        <taxon>Glires</taxon>
        <taxon>Rodentia</taxon>
        <taxon>Myomorpha</taxon>
        <taxon>Muroidea</taxon>
        <taxon>Muridae</taxon>
        <taxon>Murinae</taxon>
        <taxon>Rattus</taxon>
    </lineage>
</organism>
<evidence type="ECO:0000313" key="1">
    <source>
        <dbReference type="EMBL" id="EDM16473.1"/>
    </source>
</evidence>
<dbReference type="AlphaFoldDB" id="A6HQV0"/>
<reference evidence="1 2" key="1">
    <citation type="submission" date="2005-09" db="EMBL/GenBank/DDBJ databases">
        <authorList>
            <person name="Mural R.J."/>
            <person name="Li P.W."/>
            <person name="Adams M.D."/>
            <person name="Amanatides P.G."/>
            <person name="Baden-Tillson H."/>
            <person name="Barnstead M."/>
            <person name="Chin S.H."/>
            <person name="Dew I."/>
            <person name="Evans C.A."/>
            <person name="Ferriera S."/>
            <person name="Flanigan M."/>
            <person name="Fosler C."/>
            <person name="Glodek A."/>
            <person name="Gu Z."/>
            <person name="Holt R.A."/>
            <person name="Jennings D."/>
            <person name="Kraft C.L."/>
            <person name="Lu F."/>
            <person name="Nguyen T."/>
            <person name="Nusskern D.R."/>
            <person name="Pfannkoch C.M."/>
            <person name="Sitter C."/>
            <person name="Sutton G.G."/>
            <person name="Venter J.C."/>
            <person name="Wang Z."/>
            <person name="Woodage T."/>
            <person name="Zheng X.H."/>
            <person name="Zhong F."/>
        </authorList>
    </citation>
    <scope>NUCLEOTIDE SEQUENCE [LARGE SCALE GENOMIC DNA]</scope>
    <source>
        <strain>BN</strain>
        <strain evidence="2">Sprague-Dawley</strain>
    </source>
</reference>
<dbReference type="EMBL" id="CH473950">
    <property type="protein sequence ID" value="EDM16473.1"/>
    <property type="molecule type" value="Genomic_DNA"/>
</dbReference>
<sequence length="50" mass="5940">MLRETGGQRVFMAASNNSLLFSRLKGPPSQQLLRQLLQQGRRTYKCWWMR</sequence>
<name>A6HQV0_RAT</name>
<evidence type="ECO:0000313" key="2">
    <source>
        <dbReference type="Proteomes" id="UP000234681"/>
    </source>
</evidence>
<accession>A6HQV0</accession>
<protein>
    <submittedName>
        <fullName evidence="1">RCG59785, isoform CRA_b</fullName>
    </submittedName>
</protein>
<proteinExistence type="predicted"/>
<gene>
    <name evidence="1" type="ORF">rCG_59785</name>
</gene>
<dbReference type="Proteomes" id="UP000234681">
    <property type="component" value="Chromosome 7"/>
</dbReference>